<proteinExistence type="predicted"/>
<organism evidence="2 3">
    <name type="scientific">Bacillus cereus</name>
    <dbReference type="NCBI Taxonomy" id="1396"/>
    <lineage>
        <taxon>Bacteria</taxon>
        <taxon>Bacillati</taxon>
        <taxon>Bacillota</taxon>
        <taxon>Bacilli</taxon>
        <taxon>Bacillales</taxon>
        <taxon>Bacillaceae</taxon>
        <taxon>Bacillus</taxon>
        <taxon>Bacillus cereus group</taxon>
    </lineage>
</organism>
<keyword evidence="1" id="KW-0812">Transmembrane</keyword>
<keyword evidence="1" id="KW-1133">Transmembrane helix</keyword>
<sequence>MDFLLNVFSNKPMQVMLIIAIIIVIVFVGARFIGSLLHTVMFIVLLGGLLFVLKWVSPSTFDWIPSKEPSVANIATLPADTKDQIIETKVKPYLENEIQQAKATKEADGTYTVTSPHMTLKGNVANAEIKVKWDEYPEFTIQDEFIKSMIQPLLQ</sequence>
<dbReference type="Proteomes" id="UP000076482">
    <property type="component" value="Unassembled WGS sequence"/>
</dbReference>
<evidence type="ECO:0000313" key="3">
    <source>
        <dbReference type="Proteomes" id="UP000076482"/>
    </source>
</evidence>
<comment type="caution">
    <text evidence="2">The sequence shown here is derived from an EMBL/GenBank/DDBJ whole genome shotgun (WGS) entry which is preliminary data.</text>
</comment>
<feature type="transmembrane region" description="Helical" evidence="1">
    <location>
        <begin position="12"/>
        <end position="30"/>
    </location>
</feature>
<dbReference type="EMBL" id="LJKE01000043">
    <property type="protein sequence ID" value="KZD66339.1"/>
    <property type="molecule type" value="Genomic_DNA"/>
</dbReference>
<evidence type="ECO:0000256" key="1">
    <source>
        <dbReference type="SAM" id="Phobius"/>
    </source>
</evidence>
<reference evidence="2 3" key="1">
    <citation type="submission" date="2015-09" db="EMBL/GenBank/DDBJ databases">
        <title>Bacillus cereus food isolates.</title>
        <authorList>
            <person name="Boekhorst J."/>
        </authorList>
    </citation>
    <scope>NUCLEOTIDE SEQUENCE [LARGE SCALE GENOMIC DNA]</scope>
    <source>
        <strain evidence="2 3">B4088</strain>
    </source>
</reference>
<accession>A0A164P6T8</accession>
<dbReference type="AlphaFoldDB" id="A0A164P6T8"/>
<feature type="transmembrane region" description="Helical" evidence="1">
    <location>
        <begin position="36"/>
        <end position="56"/>
    </location>
</feature>
<dbReference type="PATRIC" id="fig|1396.535.peg.4416"/>
<keyword evidence="1" id="KW-0472">Membrane</keyword>
<name>A0A164P6T8_BACCE</name>
<gene>
    <name evidence="2" type="ORF">B4088_2455</name>
</gene>
<protein>
    <submittedName>
        <fullName evidence="2">Uncharacterized protein</fullName>
    </submittedName>
</protein>
<evidence type="ECO:0000313" key="2">
    <source>
        <dbReference type="EMBL" id="KZD66339.1"/>
    </source>
</evidence>